<dbReference type="KEGG" id="rhf:EUB48_03480"/>
<keyword evidence="2" id="KW-1185">Reference proteome</keyword>
<dbReference type="AlphaFoldDB" id="A0A515D7R3"/>
<reference evidence="1 2" key="1">
    <citation type="submission" date="2019-01" db="EMBL/GenBank/DDBJ databases">
        <title>Genomic insights into a novel species Rhodoferax sp.</title>
        <authorList>
            <person name="Jin L."/>
        </authorList>
    </citation>
    <scope>NUCLEOTIDE SEQUENCE [LARGE SCALE GENOMIC DNA]</scope>
    <source>
        <strain evidence="1 2">CHu59-6-5</strain>
    </source>
</reference>
<dbReference type="Proteomes" id="UP000316798">
    <property type="component" value="Chromosome"/>
</dbReference>
<dbReference type="NCBIfam" id="NF041728">
    <property type="entry name" value="BPSL0761_fam"/>
    <property type="match status" value="1"/>
</dbReference>
<organism evidence="1 2">
    <name type="scientific">Rhodoferax sediminis</name>
    <dbReference type="NCBI Taxonomy" id="2509614"/>
    <lineage>
        <taxon>Bacteria</taxon>
        <taxon>Pseudomonadati</taxon>
        <taxon>Pseudomonadota</taxon>
        <taxon>Betaproteobacteria</taxon>
        <taxon>Burkholderiales</taxon>
        <taxon>Comamonadaceae</taxon>
        <taxon>Rhodoferax</taxon>
    </lineage>
</organism>
<dbReference type="InterPro" id="IPR049723">
    <property type="entry name" value="BPSL0761-like"/>
</dbReference>
<evidence type="ECO:0000313" key="2">
    <source>
        <dbReference type="Proteomes" id="UP000316798"/>
    </source>
</evidence>
<sequence>MTMPSERTRALRWAGEFLREVRSSSEVPAPLREQARVILRHYPSSADIKSEAAHLRARDTLDKGLGPWIAPESDLEI</sequence>
<dbReference type="RefSeq" id="WP_142817634.1">
    <property type="nucleotide sequence ID" value="NZ_CP035503.1"/>
</dbReference>
<gene>
    <name evidence="1" type="ORF">EUB48_03480</name>
</gene>
<evidence type="ECO:0000313" key="1">
    <source>
        <dbReference type="EMBL" id="QDL36460.1"/>
    </source>
</evidence>
<dbReference type="EMBL" id="CP035503">
    <property type="protein sequence ID" value="QDL36460.1"/>
    <property type="molecule type" value="Genomic_DNA"/>
</dbReference>
<accession>A0A515D7R3</accession>
<protein>
    <submittedName>
        <fullName evidence="1">Uncharacterized protein</fullName>
    </submittedName>
</protein>
<dbReference type="OrthoDB" id="5956333at2"/>
<name>A0A515D7R3_9BURK</name>
<proteinExistence type="predicted"/>